<organism evidence="2 3">
    <name type="scientific">Candidatus Gottesmanbacteria bacterium RBG_13_45_10</name>
    <dbReference type="NCBI Taxonomy" id="1798370"/>
    <lineage>
        <taxon>Bacteria</taxon>
        <taxon>Candidatus Gottesmaniibacteriota</taxon>
    </lineage>
</organism>
<keyword evidence="1" id="KW-1133">Transmembrane helix</keyword>
<keyword evidence="1" id="KW-0472">Membrane</keyword>
<protein>
    <recommendedName>
        <fullName evidence="4">DUF2062 domain-containing protein</fullName>
    </recommendedName>
</protein>
<reference evidence="2 3" key="1">
    <citation type="journal article" date="2016" name="Nat. Commun.">
        <title>Thousands of microbial genomes shed light on interconnected biogeochemical processes in an aquifer system.</title>
        <authorList>
            <person name="Anantharaman K."/>
            <person name="Brown C.T."/>
            <person name="Hug L.A."/>
            <person name="Sharon I."/>
            <person name="Castelle C.J."/>
            <person name="Probst A.J."/>
            <person name="Thomas B.C."/>
            <person name="Singh A."/>
            <person name="Wilkins M.J."/>
            <person name="Karaoz U."/>
            <person name="Brodie E.L."/>
            <person name="Williams K.H."/>
            <person name="Hubbard S.S."/>
            <person name="Banfield J.F."/>
        </authorList>
    </citation>
    <scope>NUCLEOTIDE SEQUENCE [LARGE SCALE GENOMIC DNA]</scope>
</reference>
<evidence type="ECO:0000313" key="2">
    <source>
        <dbReference type="EMBL" id="OGG11842.1"/>
    </source>
</evidence>
<comment type="caution">
    <text evidence="2">The sequence shown here is derived from an EMBL/GenBank/DDBJ whole genome shotgun (WGS) entry which is preliminary data.</text>
</comment>
<proteinExistence type="predicted"/>
<feature type="transmembrane region" description="Helical" evidence="1">
    <location>
        <begin position="12"/>
        <end position="38"/>
    </location>
</feature>
<evidence type="ECO:0008006" key="4">
    <source>
        <dbReference type="Google" id="ProtNLM"/>
    </source>
</evidence>
<dbReference type="EMBL" id="MFIZ01000013">
    <property type="protein sequence ID" value="OGG11842.1"/>
    <property type="molecule type" value="Genomic_DNA"/>
</dbReference>
<evidence type="ECO:0000313" key="3">
    <source>
        <dbReference type="Proteomes" id="UP000177268"/>
    </source>
</evidence>
<dbReference type="AlphaFoldDB" id="A0A1F5ZI95"/>
<dbReference type="Proteomes" id="UP000177268">
    <property type="component" value="Unassembled WGS sequence"/>
</dbReference>
<feature type="transmembrane region" description="Helical" evidence="1">
    <location>
        <begin position="58"/>
        <end position="83"/>
    </location>
</feature>
<name>A0A1F5ZI95_9BACT</name>
<sequence>MKGKLNAHCVGVIFGSFLGLFHLAWALMVALGFAQTILDWIYMLHFLNNPFRIAEFNVVTAATLVIFTAVVGYVVGWVFAMLWNMAPKNK</sequence>
<keyword evidence="1" id="KW-0812">Transmembrane</keyword>
<gene>
    <name evidence="2" type="ORF">A2Z00_01535</name>
</gene>
<evidence type="ECO:0000256" key="1">
    <source>
        <dbReference type="SAM" id="Phobius"/>
    </source>
</evidence>
<accession>A0A1F5ZI95</accession>